<name>A0ABY7ALB8_9ALTE</name>
<evidence type="ECO:0000313" key="3">
    <source>
        <dbReference type="EMBL" id="WAJ70028.1"/>
    </source>
</evidence>
<protein>
    <submittedName>
        <fullName evidence="3">Uncharacterized protein</fullName>
    </submittedName>
</protein>
<evidence type="ECO:0000256" key="1">
    <source>
        <dbReference type="SAM" id="MobiDB-lite"/>
    </source>
</evidence>
<feature type="transmembrane region" description="Helical" evidence="2">
    <location>
        <begin position="192"/>
        <end position="211"/>
    </location>
</feature>
<feature type="transmembrane region" description="Helical" evidence="2">
    <location>
        <begin position="20"/>
        <end position="38"/>
    </location>
</feature>
<feature type="transmembrane region" description="Helical" evidence="2">
    <location>
        <begin position="160"/>
        <end position="180"/>
    </location>
</feature>
<feature type="transmembrane region" description="Helical" evidence="2">
    <location>
        <begin position="50"/>
        <end position="67"/>
    </location>
</feature>
<dbReference type="EMBL" id="CP109965">
    <property type="protein sequence ID" value="WAJ70028.1"/>
    <property type="molecule type" value="Genomic_DNA"/>
</dbReference>
<feature type="region of interest" description="Disordered" evidence="1">
    <location>
        <begin position="595"/>
        <end position="638"/>
    </location>
</feature>
<feature type="transmembrane region" description="Helical" evidence="2">
    <location>
        <begin position="389"/>
        <end position="410"/>
    </location>
</feature>
<evidence type="ECO:0000313" key="4">
    <source>
        <dbReference type="Proteomes" id="UP001163726"/>
    </source>
</evidence>
<feature type="transmembrane region" description="Helical" evidence="2">
    <location>
        <begin position="271"/>
        <end position="295"/>
    </location>
</feature>
<dbReference type="Proteomes" id="UP001163726">
    <property type="component" value="Chromosome"/>
</dbReference>
<reference evidence="3" key="1">
    <citation type="submission" date="2022-10" db="EMBL/GenBank/DDBJ databases">
        <title>Catenovulum adriacola sp. nov. isolated in the Harbour of Susak.</title>
        <authorList>
            <person name="Schoch T."/>
            <person name="Reich S.J."/>
            <person name="Stoeferle S."/>
            <person name="Flaiz M."/>
            <person name="Kazda M."/>
            <person name="Riedel C.U."/>
            <person name="Duerre P."/>
        </authorList>
    </citation>
    <scope>NUCLEOTIDE SEQUENCE</scope>
    <source>
        <strain evidence="3">TS8</strain>
    </source>
</reference>
<feature type="compositionally biased region" description="Basic and acidic residues" evidence="1">
    <location>
        <begin position="604"/>
        <end position="638"/>
    </location>
</feature>
<keyword evidence="2" id="KW-1133">Transmembrane helix</keyword>
<keyword evidence="2" id="KW-0472">Membrane</keyword>
<gene>
    <name evidence="3" type="ORF">OLW01_12905</name>
</gene>
<keyword evidence="4" id="KW-1185">Reference proteome</keyword>
<sequence length="638" mass="71097">MAYDFGANTLGIKNPFKTEGLVKSIAGVAICLMGIFPLLDVAESLQTDMVLAWTNAALGLILLTWGFKHLGTGLFQLFKYFVGRSVPTSLAFNFNPSEQENAQAEKRTTAYNNQELESMLMGRKNTTFVEPIGWVSRFIHSVLPKLVFLPYPIRNFVQELGGLVLSSFTALLAFAIAYFISQSGLAGESGRYIVPILSLLLLIYLTFLWRSTANSLNNVKNRALHKKGAASLAKLVTIAIIVPIAIGYIFTQLDSGTLKDLEALFDSTAAFSAWFNLILFLLLSLAVIIVSVILLKERFKLATPITEVSEYRDNLQESVHPNEIFINIENIVLANRRYKEVPNRVYQDFDPQLVEQSQGKGSFKGKLLIETQPELADIKYSASFKTTRLIATIAAQVLAVISAFLVMQLFSTGYELYASGKALLPELEYANAETASSLLYQLSDLFAAFLIIFFSWQAVASGSKILASGSRLFWAEMHFSSLLMWMKTEGTYTESKVSTGMSIHDSTRSENVVVRSSITPWVLSSRIKTSTFATTGSQNLEMPRYILELNKNGGELNTIIDEIKGFLKNREAIASIKNEGDLKNAETIYQVNQQSRVQFNDSDPAQKEKLTEEAAGYIRHEESREDENQSHTDSFENK</sequence>
<evidence type="ECO:0000256" key="2">
    <source>
        <dbReference type="SAM" id="Phobius"/>
    </source>
</evidence>
<feature type="transmembrane region" description="Helical" evidence="2">
    <location>
        <begin position="232"/>
        <end position="251"/>
    </location>
</feature>
<organism evidence="3 4">
    <name type="scientific">Catenovulum adriaticum</name>
    <dbReference type="NCBI Taxonomy" id="2984846"/>
    <lineage>
        <taxon>Bacteria</taxon>
        <taxon>Pseudomonadati</taxon>
        <taxon>Pseudomonadota</taxon>
        <taxon>Gammaproteobacteria</taxon>
        <taxon>Alteromonadales</taxon>
        <taxon>Alteromonadaceae</taxon>
        <taxon>Catenovulum</taxon>
    </lineage>
</organism>
<proteinExistence type="predicted"/>
<feature type="transmembrane region" description="Helical" evidence="2">
    <location>
        <begin position="445"/>
        <end position="467"/>
    </location>
</feature>
<accession>A0ABY7ALB8</accession>
<dbReference type="RefSeq" id="WP_268074327.1">
    <property type="nucleotide sequence ID" value="NZ_CP109965.1"/>
</dbReference>
<keyword evidence="2" id="KW-0812">Transmembrane</keyword>